<dbReference type="InterPro" id="IPR027417">
    <property type="entry name" value="P-loop_NTPase"/>
</dbReference>
<dbReference type="InterPro" id="IPR056782">
    <property type="entry name" value="HAD_PNKP"/>
</dbReference>
<dbReference type="SUPFAM" id="SSF52540">
    <property type="entry name" value="P-loop containing nucleoside triphosphate hydrolases"/>
    <property type="match status" value="1"/>
</dbReference>
<protein>
    <submittedName>
        <fullName evidence="2">Putative kinase</fullName>
    </submittedName>
</protein>
<proteinExistence type="predicted"/>
<dbReference type="Gene3D" id="3.40.50.1000">
    <property type="entry name" value="HAD superfamily/HAD-like"/>
    <property type="match status" value="1"/>
</dbReference>
<keyword evidence="2" id="KW-0808">Transferase</keyword>
<evidence type="ECO:0000259" key="1">
    <source>
        <dbReference type="Pfam" id="PF25109"/>
    </source>
</evidence>
<sequence length="308" mass="34196">MAKLIITRGLMASGKTTFALALRDEMLAAGQPVARVNRDSLRRLFHGKPLYTDEAEQQITVAHQAQVRALLRSGVSVIADDTNLPASAVKGWQKLAAQVGAELVIRDEFLEVPVDECVRRDALREGHDQVGEEFIQKTFDRYLKQAKGKRLPIPELPTAPVAEQYVAPAVAPSIVLVDLDGTMCLHEGRRSPYDETLVGGDAPNMPVRSAVLAMVHAGHRVVFMSGRSEGCREATEKWLAEHYPYAYEGLFMRAAGDGRDDAVVKLELFNAHVRDRYRVAAVFDDRDRVVRMWRSLGLTVFQVADGDF</sequence>
<dbReference type="Pfam" id="PF25109">
    <property type="entry name" value="HAD_PNKP"/>
    <property type="match status" value="1"/>
</dbReference>
<dbReference type="RefSeq" id="WP_121160600.1">
    <property type="nucleotide sequence ID" value="NZ_RBKT01000001.1"/>
</dbReference>
<accession>A0A495JWT8</accession>
<evidence type="ECO:0000313" key="2">
    <source>
        <dbReference type="EMBL" id="RKR92639.1"/>
    </source>
</evidence>
<dbReference type="OrthoDB" id="7592866at2"/>
<dbReference type="AlphaFoldDB" id="A0A495JWT8"/>
<dbReference type="EMBL" id="RBKT01000001">
    <property type="protein sequence ID" value="RKR92639.1"/>
    <property type="molecule type" value="Genomic_DNA"/>
</dbReference>
<dbReference type="InterPro" id="IPR023214">
    <property type="entry name" value="HAD_sf"/>
</dbReference>
<dbReference type="Gene3D" id="3.40.50.300">
    <property type="entry name" value="P-loop containing nucleotide triphosphate hydrolases"/>
    <property type="match status" value="1"/>
</dbReference>
<reference evidence="2 3" key="1">
    <citation type="submission" date="2018-10" db="EMBL/GenBank/DDBJ databases">
        <title>Sequencing the genomes of 1000 actinobacteria strains.</title>
        <authorList>
            <person name="Klenk H.-P."/>
        </authorList>
    </citation>
    <scope>NUCLEOTIDE SEQUENCE [LARGE SCALE GENOMIC DNA]</scope>
    <source>
        <strain evidence="2 3">DSM 45175</strain>
    </source>
</reference>
<dbReference type="InterPro" id="IPR036412">
    <property type="entry name" value="HAD-like_sf"/>
</dbReference>
<dbReference type="SUPFAM" id="SSF56784">
    <property type="entry name" value="HAD-like"/>
    <property type="match status" value="1"/>
</dbReference>
<evidence type="ECO:0000313" key="3">
    <source>
        <dbReference type="Proteomes" id="UP000277671"/>
    </source>
</evidence>
<dbReference type="GO" id="GO:0016301">
    <property type="term" value="F:kinase activity"/>
    <property type="evidence" value="ECO:0007669"/>
    <property type="project" value="UniProtKB-KW"/>
</dbReference>
<organism evidence="2 3">
    <name type="scientific">Micromonospora pisi</name>
    <dbReference type="NCBI Taxonomy" id="589240"/>
    <lineage>
        <taxon>Bacteria</taxon>
        <taxon>Bacillati</taxon>
        <taxon>Actinomycetota</taxon>
        <taxon>Actinomycetes</taxon>
        <taxon>Micromonosporales</taxon>
        <taxon>Micromonosporaceae</taxon>
        <taxon>Micromonospora</taxon>
    </lineage>
</organism>
<dbReference type="Pfam" id="PF13671">
    <property type="entry name" value="AAA_33"/>
    <property type="match status" value="1"/>
</dbReference>
<dbReference type="Proteomes" id="UP000277671">
    <property type="component" value="Unassembled WGS sequence"/>
</dbReference>
<name>A0A495JWT8_9ACTN</name>
<feature type="domain" description="Polynucleotide kinase PNKP phosphatase" evidence="1">
    <location>
        <begin position="172"/>
        <end position="308"/>
    </location>
</feature>
<keyword evidence="2" id="KW-0418">Kinase</keyword>
<comment type="caution">
    <text evidence="2">The sequence shown here is derived from an EMBL/GenBank/DDBJ whole genome shotgun (WGS) entry which is preliminary data.</text>
</comment>
<keyword evidence="3" id="KW-1185">Reference proteome</keyword>
<gene>
    <name evidence="2" type="ORF">BDK92_7081</name>
</gene>